<dbReference type="Proteomes" id="UP001055804">
    <property type="component" value="Unassembled WGS sequence"/>
</dbReference>
<dbReference type="EMBL" id="JAMZFT010000004">
    <property type="protein sequence ID" value="MCP1337749.1"/>
    <property type="molecule type" value="Genomic_DNA"/>
</dbReference>
<gene>
    <name evidence="2" type="ORF">NJQ99_15105</name>
</gene>
<dbReference type="Gene3D" id="3.40.50.10540">
    <property type="entry name" value="Crotonobetainyl-coa:carnitine coa-transferase, domain 1"/>
    <property type="match status" value="1"/>
</dbReference>
<dbReference type="GO" id="GO:0008410">
    <property type="term" value="F:CoA-transferase activity"/>
    <property type="evidence" value="ECO:0007669"/>
    <property type="project" value="TreeGrafter"/>
</dbReference>
<proteinExistence type="predicted"/>
<name>A0A9J6PEA8_9PROT</name>
<reference evidence="2" key="1">
    <citation type="submission" date="2022-06" db="EMBL/GenBank/DDBJ databases">
        <title>Isolation and Genomics of Futiania mangrovii gen. nov., sp. nov., a Rare and Metabolically-versatile member in the Class Alphaproteobacteria.</title>
        <authorList>
            <person name="Liu L."/>
            <person name="Huang W.-C."/>
            <person name="Pan J."/>
            <person name="Li J."/>
            <person name="Huang Y."/>
            <person name="Du H."/>
            <person name="Liu Y."/>
            <person name="Li M."/>
        </authorList>
    </citation>
    <scope>NUCLEOTIDE SEQUENCE</scope>
    <source>
        <strain evidence="2">FT118</strain>
    </source>
</reference>
<dbReference type="Gene3D" id="3.30.1540.10">
    <property type="entry name" value="formyl-coa transferase, domain 3"/>
    <property type="match status" value="1"/>
</dbReference>
<dbReference type="PANTHER" id="PTHR48207">
    <property type="entry name" value="SUCCINATE--HYDROXYMETHYLGLUTARATE COA-TRANSFERASE"/>
    <property type="match status" value="1"/>
</dbReference>
<keyword evidence="3" id="KW-1185">Reference proteome</keyword>
<accession>A0A9J6PEA8</accession>
<dbReference type="AlphaFoldDB" id="A0A9J6PEA8"/>
<evidence type="ECO:0000313" key="2">
    <source>
        <dbReference type="EMBL" id="MCP1337749.1"/>
    </source>
</evidence>
<organism evidence="2 3">
    <name type="scientific">Futiania mangrovi</name>
    <dbReference type="NCBI Taxonomy" id="2959716"/>
    <lineage>
        <taxon>Bacteria</taxon>
        <taxon>Pseudomonadati</taxon>
        <taxon>Pseudomonadota</taxon>
        <taxon>Alphaproteobacteria</taxon>
        <taxon>Futianiales</taxon>
        <taxon>Futianiaceae</taxon>
        <taxon>Futiania</taxon>
    </lineage>
</organism>
<sequence length="382" mass="39658">MAPSAPLAGITILDAAQGIAGPWCAALLGLQGARVIKVEPPAGDWGRGIGMSREGMNALAAAVNPGKESVVLDTATETGRAALARLAERADMVIESFRPGVSARIGLDPAALRAANPALVFVSVSGFGAEGPYRNRPGTDTVIQAISGMMQMNRESDGTPRPIPMFAVDMLTGLHAAHLSLAALYRAKATGEGAHVQVPLLDCAASFQAIHMLEEYVTAGAPAVPPTVPSGVFPTADGYLRVTSVSEKTFAAICEALGKTEWLNDPEYARLDARVRNADRLNALVGGIIAGDTTAAWLAKMEPAGVLCAPVNDYDALRADRHAVETGLFQTVDEPALGPLPIPRPPGIAVPLSPAPRLGADTDAVLADFGFDAEERAALARH</sequence>
<evidence type="ECO:0000313" key="3">
    <source>
        <dbReference type="Proteomes" id="UP001055804"/>
    </source>
</evidence>
<dbReference type="InterPro" id="IPR050483">
    <property type="entry name" value="CoA-transferase_III_domain"/>
</dbReference>
<dbReference type="SUPFAM" id="SSF89796">
    <property type="entry name" value="CoA-transferase family III (CaiB/BaiF)"/>
    <property type="match status" value="1"/>
</dbReference>
<evidence type="ECO:0000256" key="1">
    <source>
        <dbReference type="ARBA" id="ARBA00022679"/>
    </source>
</evidence>
<dbReference type="InterPro" id="IPR023606">
    <property type="entry name" value="CoA-Trfase_III_dom_1_sf"/>
</dbReference>
<comment type="caution">
    <text evidence="2">The sequence shown here is derived from an EMBL/GenBank/DDBJ whole genome shotgun (WGS) entry which is preliminary data.</text>
</comment>
<dbReference type="InterPro" id="IPR003673">
    <property type="entry name" value="CoA-Trfase_fam_III"/>
</dbReference>
<protein>
    <submittedName>
        <fullName evidence="2">CoA transferase</fullName>
    </submittedName>
</protein>
<dbReference type="InterPro" id="IPR044855">
    <property type="entry name" value="CoA-Trfase_III_dom3_sf"/>
</dbReference>
<keyword evidence="1 2" id="KW-0808">Transferase</keyword>
<dbReference type="RefSeq" id="WP_269333714.1">
    <property type="nucleotide sequence ID" value="NZ_JAMZFT010000004.1"/>
</dbReference>
<dbReference type="Pfam" id="PF02515">
    <property type="entry name" value="CoA_transf_3"/>
    <property type="match status" value="1"/>
</dbReference>
<dbReference type="PANTHER" id="PTHR48207:SF3">
    <property type="entry name" value="SUCCINATE--HYDROXYMETHYLGLUTARATE COA-TRANSFERASE"/>
    <property type="match status" value="1"/>
</dbReference>